<keyword evidence="3" id="KW-1185">Reference proteome</keyword>
<dbReference type="EMBL" id="ADBS01000002">
    <property type="protein sequence ID" value="EEZ39398.1"/>
    <property type="molecule type" value="Genomic_DNA"/>
</dbReference>
<evidence type="ECO:0000313" key="3">
    <source>
        <dbReference type="Proteomes" id="UP000003579"/>
    </source>
</evidence>
<gene>
    <name evidence="2" type="ORF">VDA_000416</name>
</gene>
<protein>
    <recommendedName>
        <fullName evidence="1">HTH lacI-type domain-containing protein</fullName>
    </recommendedName>
</protein>
<dbReference type="Proteomes" id="UP000003579">
    <property type="component" value="Unassembled WGS sequence"/>
</dbReference>
<name>D0Z4G0_PHODD</name>
<dbReference type="AlphaFoldDB" id="D0Z4G0"/>
<evidence type="ECO:0000313" key="2">
    <source>
        <dbReference type="EMBL" id="EEZ39398.1"/>
    </source>
</evidence>
<dbReference type="PROSITE" id="PS50932">
    <property type="entry name" value="HTH_LACI_2"/>
    <property type="match status" value="1"/>
</dbReference>
<feature type="domain" description="HTH lacI-type" evidence="1">
    <location>
        <begin position="1"/>
        <end position="17"/>
    </location>
</feature>
<accession>D0Z4G0</accession>
<proteinExistence type="predicted"/>
<dbReference type="InterPro" id="IPR000843">
    <property type="entry name" value="HTH_LacI"/>
</dbReference>
<organism evidence="2 3">
    <name type="scientific">Photobacterium damselae subsp. damselae CIP 102761</name>
    <dbReference type="NCBI Taxonomy" id="675817"/>
    <lineage>
        <taxon>Bacteria</taxon>
        <taxon>Pseudomonadati</taxon>
        <taxon>Pseudomonadota</taxon>
        <taxon>Gammaproteobacteria</taxon>
        <taxon>Vibrionales</taxon>
        <taxon>Vibrionaceae</taxon>
        <taxon>Photobacterium</taxon>
    </lineage>
</organism>
<sequence length="37" mass="3847">MKKLGYRPNAAARTLVSQSTNTMGVVVGMSPIPSLVA</sequence>
<evidence type="ECO:0000259" key="1">
    <source>
        <dbReference type="PROSITE" id="PS50932"/>
    </source>
</evidence>
<reference evidence="2 3" key="1">
    <citation type="submission" date="2009-11" db="EMBL/GenBank/DDBJ databases">
        <authorList>
            <consortium name="Los Alamos National Laboratory (LANL)"/>
            <consortium name="National Microbial Pathogen Data Resource (NMPDR)"/>
            <person name="Munk A.C."/>
            <person name="Tapia R."/>
            <person name="Green L."/>
            <person name="Rogers Y."/>
            <person name="Detter J.C."/>
            <person name="Bruce D."/>
            <person name="Brettin T.S."/>
            <person name="Colwell R."/>
            <person name="Huq A."/>
            <person name="Grim C.J."/>
            <person name="Hasan N.A."/>
            <person name="Vonstein V."/>
            <person name="Bartels D."/>
        </authorList>
    </citation>
    <scope>NUCLEOTIDE SEQUENCE [LARGE SCALE GENOMIC DNA]</scope>
    <source>
        <strain evidence="2 3">CIP 102761</strain>
    </source>
</reference>
<dbReference type="GO" id="GO:0003677">
    <property type="term" value="F:DNA binding"/>
    <property type="evidence" value="ECO:0007669"/>
    <property type="project" value="InterPro"/>
</dbReference>
<dbReference type="GO" id="GO:0006355">
    <property type="term" value="P:regulation of DNA-templated transcription"/>
    <property type="evidence" value="ECO:0007669"/>
    <property type="project" value="InterPro"/>
</dbReference>